<dbReference type="Gene3D" id="3.80.10.10">
    <property type="entry name" value="Ribonuclease Inhibitor"/>
    <property type="match status" value="1"/>
</dbReference>
<gene>
    <name evidence="1" type="ORF">BMF94_4750</name>
</gene>
<name>A0A2S5B633_9BASI</name>
<dbReference type="EMBL" id="PJQD01000055">
    <property type="protein sequence ID" value="POY72244.1"/>
    <property type="molecule type" value="Genomic_DNA"/>
</dbReference>
<sequence length="377" mass="41462">MAQAADPASAALAVPPILRLPDELLAQICEFLRKAGYGAHDKALASLTTVCKRLSRVAIPIRWKIVKLGAKPTDFAVDVAGLAVYGHYVERNLPCCSRLTALSLDAMETDGSGLLLLQRLVSLLKAGVPQLRHLEILLPLTDDLPVTDEIAPILRYSPNLETLHLRTFGHPSEDRRAPQVPTLASLRELGIPNPRLLSSSTFVPALRRVVIGEVSSADLPLMHACFGSSLESLTVTVSWAPPPAGVRVSFPRLRTLSLISAFPNLKPPAGLLSDIFGPTTPLETLEYTALNDDIVSDVQRFVTRQPRTTLKGVTLAQEASDEVHEFLVLLFARQFIGSGRVEQALQDVLENRVRPRYRRFRAWAEQHGIEVVPLWLR</sequence>
<dbReference type="SUPFAM" id="SSF52047">
    <property type="entry name" value="RNI-like"/>
    <property type="match status" value="1"/>
</dbReference>
<protein>
    <submittedName>
        <fullName evidence="1">Uncharacterized protein</fullName>
    </submittedName>
</protein>
<evidence type="ECO:0000313" key="2">
    <source>
        <dbReference type="Proteomes" id="UP000237144"/>
    </source>
</evidence>
<dbReference type="InterPro" id="IPR032675">
    <property type="entry name" value="LRR_dom_sf"/>
</dbReference>
<comment type="caution">
    <text evidence="1">The sequence shown here is derived from an EMBL/GenBank/DDBJ whole genome shotgun (WGS) entry which is preliminary data.</text>
</comment>
<keyword evidence="2" id="KW-1185">Reference proteome</keyword>
<organism evidence="1 2">
    <name type="scientific">Rhodotorula taiwanensis</name>
    <dbReference type="NCBI Taxonomy" id="741276"/>
    <lineage>
        <taxon>Eukaryota</taxon>
        <taxon>Fungi</taxon>
        <taxon>Dikarya</taxon>
        <taxon>Basidiomycota</taxon>
        <taxon>Pucciniomycotina</taxon>
        <taxon>Microbotryomycetes</taxon>
        <taxon>Sporidiobolales</taxon>
        <taxon>Sporidiobolaceae</taxon>
        <taxon>Rhodotorula</taxon>
    </lineage>
</organism>
<accession>A0A2S5B633</accession>
<reference evidence="1 2" key="1">
    <citation type="journal article" date="2018" name="Front. Microbiol.">
        <title>Prospects for Fungal Bioremediation of Acidic Radioactive Waste Sites: Characterization and Genome Sequence of Rhodotorula taiwanensis MD1149.</title>
        <authorList>
            <person name="Tkavc R."/>
            <person name="Matrosova V.Y."/>
            <person name="Grichenko O.E."/>
            <person name="Gostincar C."/>
            <person name="Volpe R.P."/>
            <person name="Klimenkova P."/>
            <person name="Gaidamakova E.K."/>
            <person name="Zhou C.E."/>
            <person name="Stewart B.J."/>
            <person name="Lyman M.G."/>
            <person name="Malfatti S.A."/>
            <person name="Rubinfeld B."/>
            <person name="Courtot M."/>
            <person name="Singh J."/>
            <person name="Dalgard C.L."/>
            <person name="Hamilton T."/>
            <person name="Frey K.G."/>
            <person name="Gunde-Cimerman N."/>
            <person name="Dugan L."/>
            <person name="Daly M.J."/>
        </authorList>
    </citation>
    <scope>NUCLEOTIDE SEQUENCE [LARGE SCALE GENOMIC DNA]</scope>
    <source>
        <strain evidence="1 2">MD1149</strain>
    </source>
</reference>
<dbReference type="CDD" id="cd09917">
    <property type="entry name" value="F-box_SF"/>
    <property type="match status" value="1"/>
</dbReference>
<dbReference type="Proteomes" id="UP000237144">
    <property type="component" value="Unassembled WGS sequence"/>
</dbReference>
<evidence type="ECO:0000313" key="1">
    <source>
        <dbReference type="EMBL" id="POY72244.1"/>
    </source>
</evidence>
<proteinExistence type="predicted"/>
<dbReference type="AlphaFoldDB" id="A0A2S5B633"/>